<dbReference type="PROSITE" id="PS00141">
    <property type="entry name" value="ASP_PROTEASE"/>
    <property type="match status" value="1"/>
</dbReference>
<reference evidence="1" key="1">
    <citation type="submission" date="2019-05" db="EMBL/GenBank/DDBJ databases">
        <title>Annotation for the trematode Paragonimus heterotremus.</title>
        <authorList>
            <person name="Choi Y.-J."/>
        </authorList>
    </citation>
    <scope>NUCLEOTIDE SEQUENCE</scope>
    <source>
        <strain evidence="1">LC</strain>
    </source>
</reference>
<dbReference type="GO" id="GO:0006508">
    <property type="term" value="P:proteolysis"/>
    <property type="evidence" value="ECO:0007669"/>
    <property type="project" value="InterPro"/>
</dbReference>
<keyword evidence="2" id="KW-1185">Reference proteome</keyword>
<comment type="caution">
    <text evidence="1">The sequence shown here is derived from an EMBL/GenBank/DDBJ whole genome shotgun (WGS) entry which is preliminary data.</text>
</comment>
<dbReference type="AlphaFoldDB" id="A0A8J4SMT0"/>
<dbReference type="InterPro" id="IPR001969">
    <property type="entry name" value="Aspartic_peptidase_AS"/>
</dbReference>
<dbReference type="GO" id="GO:0004190">
    <property type="term" value="F:aspartic-type endopeptidase activity"/>
    <property type="evidence" value="ECO:0007669"/>
    <property type="project" value="InterPro"/>
</dbReference>
<dbReference type="OrthoDB" id="10056424at2759"/>
<dbReference type="EMBL" id="LUCH01027086">
    <property type="protein sequence ID" value="KAF5393986.1"/>
    <property type="molecule type" value="Genomic_DNA"/>
</dbReference>
<name>A0A8J4SMT0_9TREM</name>
<protein>
    <submittedName>
        <fullName evidence="1">Uncharacterized protein</fullName>
    </submittedName>
</protein>
<dbReference type="Pfam" id="PF13650">
    <property type="entry name" value="Asp_protease_2"/>
    <property type="match status" value="1"/>
</dbReference>
<sequence length="176" mass="19626">MGLRNRSMRNKFILKSTESLSVALIRARGCEALEQLDEKRAAEESICLAFSQHSLNAKPIPRPNRPVIPTREECCYCQQSDRRAQHCGHNPPIRPSPRKGESMIISYEALSSVISPEIVVNMKSSSVRGSINKEAILFLVDTGVSRSLIRAQLVDRLTKHRRAPVKPVRLLAANGT</sequence>
<organism evidence="1 2">
    <name type="scientific">Paragonimus heterotremus</name>
    <dbReference type="NCBI Taxonomy" id="100268"/>
    <lineage>
        <taxon>Eukaryota</taxon>
        <taxon>Metazoa</taxon>
        <taxon>Spiralia</taxon>
        <taxon>Lophotrochozoa</taxon>
        <taxon>Platyhelminthes</taxon>
        <taxon>Trematoda</taxon>
        <taxon>Digenea</taxon>
        <taxon>Plagiorchiida</taxon>
        <taxon>Troglotremata</taxon>
        <taxon>Troglotrematidae</taxon>
        <taxon>Paragonimus</taxon>
    </lineage>
</organism>
<dbReference type="InterPro" id="IPR021109">
    <property type="entry name" value="Peptidase_aspartic_dom_sf"/>
</dbReference>
<dbReference type="Gene3D" id="2.40.70.10">
    <property type="entry name" value="Acid Proteases"/>
    <property type="match status" value="1"/>
</dbReference>
<accession>A0A8J4SMT0</accession>
<evidence type="ECO:0000313" key="1">
    <source>
        <dbReference type="EMBL" id="KAF5393986.1"/>
    </source>
</evidence>
<gene>
    <name evidence="1" type="ORF">PHET_12484</name>
</gene>
<evidence type="ECO:0000313" key="2">
    <source>
        <dbReference type="Proteomes" id="UP000748531"/>
    </source>
</evidence>
<dbReference type="Proteomes" id="UP000748531">
    <property type="component" value="Unassembled WGS sequence"/>
</dbReference>
<proteinExistence type="predicted"/>